<name>A0A2V3PRR9_9BACT</name>
<dbReference type="AlphaFoldDB" id="A0A2V3PRR9"/>
<dbReference type="Gene3D" id="1.10.1750.10">
    <property type="match status" value="1"/>
</dbReference>
<sequence length="117" mass="13344">MDRLLTRYCNLVNIKIDDMKGKSHANGLPTYRHIFYYCVKTRFSNVKLRHIAATTEKKTSGVGYGIKIIANQITPITKAGTSKNVLTSEMQIIKSFVVAFLKICQEYKESELELPKK</sequence>
<proteinExistence type="predicted"/>
<reference evidence="1 2" key="1">
    <citation type="submission" date="2018-03" db="EMBL/GenBank/DDBJ databases">
        <title>Genomic Encyclopedia of Archaeal and Bacterial Type Strains, Phase II (KMG-II): from individual species to whole genera.</title>
        <authorList>
            <person name="Goeker M."/>
        </authorList>
    </citation>
    <scope>NUCLEOTIDE SEQUENCE [LARGE SCALE GENOMIC DNA]</scope>
    <source>
        <strain evidence="1 2">DSM 100214</strain>
    </source>
</reference>
<dbReference type="GO" id="GO:0043565">
    <property type="term" value="F:sequence-specific DNA binding"/>
    <property type="evidence" value="ECO:0007669"/>
    <property type="project" value="InterPro"/>
</dbReference>
<dbReference type="SUPFAM" id="SSF48295">
    <property type="entry name" value="TrpR-like"/>
    <property type="match status" value="1"/>
</dbReference>
<accession>A0A2V3PRR9</accession>
<gene>
    <name evidence="1" type="ORF">CLV62_104157</name>
</gene>
<evidence type="ECO:0000313" key="1">
    <source>
        <dbReference type="EMBL" id="PXV66896.1"/>
    </source>
</evidence>
<dbReference type="EMBL" id="QICL01000004">
    <property type="protein sequence ID" value="PXV66896.1"/>
    <property type="molecule type" value="Genomic_DNA"/>
</dbReference>
<dbReference type="InterPro" id="IPR010921">
    <property type="entry name" value="Trp_repressor/repl_initiator"/>
</dbReference>
<keyword evidence="2" id="KW-1185">Reference proteome</keyword>
<evidence type="ECO:0000313" key="2">
    <source>
        <dbReference type="Proteomes" id="UP000247973"/>
    </source>
</evidence>
<protein>
    <submittedName>
        <fullName evidence="1">DnaA-like protein</fullName>
    </submittedName>
</protein>
<organism evidence="1 2">
    <name type="scientific">Dysgonomonas alginatilytica</name>
    <dbReference type="NCBI Taxonomy" id="1605892"/>
    <lineage>
        <taxon>Bacteria</taxon>
        <taxon>Pseudomonadati</taxon>
        <taxon>Bacteroidota</taxon>
        <taxon>Bacteroidia</taxon>
        <taxon>Bacteroidales</taxon>
        <taxon>Dysgonomonadaceae</taxon>
        <taxon>Dysgonomonas</taxon>
    </lineage>
</organism>
<dbReference type="Proteomes" id="UP000247973">
    <property type="component" value="Unassembled WGS sequence"/>
</dbReference>
<comment type="caution">
    <text evidence="1">The sequence shown here is derived from an EMBL/GenBank/DDBJ whole genome shotgun (WGS) entry which is preliminary data.</text>
</comment>